<evidence type="ECO:0000256" key="1">
    <source>
        <dbReference type="ARBA" id="ARBA00004496"/>
    </source>
</evidence>
<evidence type="ECO:0000313" key="6">
    <source>
        <dbReference type="Proteomes" id="UP000076502"/>
    </source>
</evidence>
<feature type="region of interest" description="Disordered" evidence="3">
    <location>
        <begin position="130"/>
        <end position="150"/>
    </location>
</feature>
<keyword evidence="2" id="KW-0963">Cytoplasm</keyword>
<keyword evidence="5" id="KW-0418">Kinase</keyword>
<comment type="subcellular location">
    <subcellularLocation>
        <location evidence="1">Cytoplasm</location>
    </subcellularLocation>
</comment>
<dbReference type="STRING" id="178035.A0A154P5H0"/>
<feature type="domain" description="Programmed cell death protein 10 dimerisation" evidence="4">
    <location>
        <begin position="115"/>
        <end position="180"/>
    </location>
</feature>
<keyword evidence="6" id="KW-1185">Reference proteome</keyword>
<sequence length="202" mass="22427">MDEPWIMTVKGPHGVKGSVVPMLPLDEQPASLTLTHTPNHNQQTKPHANGASRSPPKESTLNHYRSESRDSVRDGQSKHTPDVNSKEWRRLDPRPAENKQRPRSSQELKHPRSAVLSGVVLPLLSELQRKHQYSTRDNNGEGGSGISKNGGAIEELRSAFETAERNSPGMTEALVRELLKSLLPANHSEGRLSMLMEKVSLR</sequence>
<evidence type="ECO:0000256" key="2">
    <source>
        <dbReference type="ARBA" id="ARBA00022490"/>
    </source>
</evidence>
<evidence type="ECO:0000313" key="5">
    <source>
        <dbReference type="EMBL" id="KZC07103.1"/>
    </source>
</evidence>
<dbReference type="InterPro" id="IPR046409">
    <property type="entry name" value="PDC10_dimerisation_sf"/>
</dbReference>
<reference evidence="5 6" key="1">
    <citation type="submission" date="2015-07" db="EMBL/GenBank/DDBJ databases">
        <title>The genome of Dufourea novaeangliae.</title>
        <authorList>
            <person name="Pan H."/>
            <person name="Kapheim K."/>
        </authorList>
    </citation>
    <scope>NUCLEOTIDE SEQUENCE [LARGE SCALE GENOMIC DNA]</scope>
    <source>
        <strain evidence="5">0120121106</strain>
        <tissue evidence="5">Whole body</tissue>
    </source>
</reference>
<dbReference type="Gene3D" id="1.10.12.70">
    <property type="match status" value="1"/>
</dbReference>
<dbReference type="AlphaFoldDB" id="A0A154P5H0"/>
<dbReference type="Pfam" id="PF20929">
    <property type="entry name" value="PDCD10_N"/>
    <property type="match status" value="1"/>
</dbReference>
<dbReference type="GO" id="GO:0005737">
    <property type="term" value="C:cytoplasm"/>
    <property type="evidence" value="ECO:0007669"/>
    <property type="project" value="UniProtKB-SubCell"/>
</dbReference>
<evidence type="ECO:0000256" key="3">
    <source>
        <dbReference type="SAM" id="MobiDB-lite"/>
    </source>
</evidence>
<feature type="region of interest" description="Disordered" evidence="3">
    <location>
        <begin position="1"/>
        <end position="114"/>
    </location>
</feature>
<dbReference type="EMBL" id="KQ434822">
    <property type="protein sequence ID" value="KZC07103.1"/>
    <property type="molecule type" value="Genomic_DNA"/>
</dbReference>
<dbReference type="InterPro" id="IPR048288">
    <property type="entry name" value="PDCD10_N"/>
</dbReference>
<organism evidence="5 6">
    <name type="scientific">Dufourea novaeangliae</name>
    <name type="common">Sweat bee</name>
    <dbReference type="NCBI Taxonomy" id="178035"/>
    <lineage>
        <taxon>Eukaryota</taxon>
        <taxon>Metazoa</taxon>
        <taxon>Ecdysozoa</taxon>
        <taxon>Arthropoda</taxon>
        <taxon>Hexapoda</taxon>
        <taxon>Insecta</taxon>
        <taxon>Pterygota</taxon>
        <taxon>Neoptera</taxon>
        <taxon>Endopterygota</taxon>
        <taxon>Hymenoptera</taxon>
        <taxon>Apocrita</taxon>
        <taxon>Aculeata</taxon>
        <taxon>Apoidea</taxon>
        <taxon>Anthophila</taxon>
        <taxon>Halictidae</taxon>
        <taxon>Rophitinae</taxon>
        <taxon>Dufourea</taxon>
    </lineage>
</organism>
<feature type="compositionally biased region" description="Polar residues" evidence="3">
    <location>
        <begin position="30"/>
        <end position="46"/>
    </location>
</feature>
<feature type="compositionally biased region" description="Basic and acidic residues" evidence="3">
    <location>
        <begin position="64"/>
        <end position="110"/>
    </location>
</feature>
<dbReference type="GO" id="GO:0016301">
    <property type="term" value="F:kinase activity"/>
    <property type="evidence" value="ECO:0007669"/>
    <property type="project" value="UniProtKB-KW"/>
</dbReference>
<dbReference type="OrthoDB" id="8693905at2759"/>
<protein>
    <submittedName>
        <fullName evidence="5">Serine/threonine-protein kinase 25</fullName>
    </submittedName>
</protein>
<name>A0A154P5H0_DUFNO</name>
<evidence type="ECO:0000259" key="4">
    <source>
        <dbReference type="Pfam" id="PF20929"/>
    </source>
</evidence>
<accession>A0A154P5H0</accession>
<proteinExistence type="predicted"/>
<keyword evidence="5" id="KW-0808">Transferase</keyword>
<dbReference type="Proteomes" id="UP000076502">
    <property type="component" value="Unassembled WGS sequence"/>
</dbReference>
<gene>
    <name evidence="5" type="ORF">WN55_08485</name>
</gene>